<evidence type="ECO:0000313" key="3">
    <source>
        <dbReference type="Proteomes" id="UP000000600"/>
    </source>
</evidence>
<dbReference type="EMBL" id="CT868007">
    <property type="protein sequence ID" value="CAK60249.1"/>
    <property type="molecule type" value="Genomic_DNA"/>
</dbReference>
<accession>A0BNY2</accession>
<sequence>MQVVIQQNETKCQVLHDYLMQTYSPALVNHLTQTDLYLKQELQDFQKVEEESDGLEELLLEHKTAIQKVVKQLNEKIQSEQDKMKKAETYKKGKKDELSAFQKAIDSVSTAMKETCSKIDIKELNKIGQLPQGMDQFMAQLFSIVYNEDQGKFNWTEFKKKVFDQDKGGDFQSRLANFQFKGVSSEKENLLLQMKADPQFQKVFSDPKYTRAFLDIADWVLKYIIYQISFAVSGVDTQRRRDLVYAEFDRIDKEFSARKLELESYYKTFEFWNSQLNYSENQLIFLNKFKPNIKQTQKDITKSKQNLDIHADKYLTEVRKMNGLFQQII</sequence>
<dbReference type="HOGENOM" id="CLU_867291_0_0_1"/>
<dbReference type="OMA" id="TFEFWNS"/>
<name>A0BNY2_PARTE</name>
<dbReference type="RefSeq" id="XP_001427647.1">
    <property type="nucleotide sequence ID" value="XM_001427610.1"/>
</dbReference>
<dbReference type="InParanoid" id="A0BNY2"/>
<gene>
    <name evidence="2" type="ORF">GSPATT00030888001</name>
</gene>
<reference evidence="2 3" key="1">
    <citation type="journal article" date="2006" name="Nature">
        <title>Global trends of whole-genome duplications revealed by the ciliate Paramecium tetraurelia.</title>
        <authorList>
            <consortium name="Genoscope"/>
            <person name="Aury J.-M."/>
            <person name="Jaillon O."/>
            <person name="Duret L."/>
            <person name="Noel B."/>
            <person name="Jubin C."/>
            <person name="Porcel B.M."/>
            <person name="Segurens B."/>
            <person name="Daubin V."/>
            <person name="Anthouard V."/>
            <person name="Aiach N."/>
            <person name="Arnaiz O."/>
            <person name="Billaut A."/>
            <person name="Beisson J."/>
            <person name="Blanc I."/>
            <person name="Bouhouche K."/>
            <person name="Camara F."/>
            <person name="Duharcourt S."/>
            <person name="Guigo R."/>
            <person name="Gogendeau D."/>
            <person name="Katinka M."/>
            <person name="Keller A.-M."/>
            <person name="Kissmehl R."/>
            <person name="Klotz C."/>
            <person name="Koll F."/>
            <person name="Le Moue A."/>
            <person name="Lepere C."/>
            <person name="Malinsky S."/>
            <person name="Nowacki M."/>
            <person name="Nowak J.K."/>
            <person name="Plattner H."/>
            <person name="Poulain J."/>
            <person name="Ruiz F."/>
            <person name="Serrano V."/>
            <person name="Zagulski M."/>
            <person name="Dessen P."/>
            <person name="Betermier M."/>
            <person name="Weissenbach J."/>
            <person name="Scarpelli C."/>
            <person name="Schachter V."/>
            <person name="Sperling L."/>
            <person name="Meyer E."/>
            <person name="Cohen J."/>
            <person name="Wincker P."/>
        </authorList>
    </citation>
    <scope>NUCLEOTIDE SEQUENCE [LARGE SCALE GENOMIC DNA]</scope>
    <source>
        <strain evidence="2 3">Stock d4-2</strain>
    </source>
</reference>
<protein>
    <submittedName>
        <fullName evidence="2">Uncharacterized protein</fullName>
    </submittedName>
</protein>
<dbReference type="eggNOG" id="ENOG502T1K4">
    <property type="taxonomic scope" value="Eukaryota"/>
</dbReference>
<organism evidence="2 3">
    <name type="scientific">Paramecium tetraurelia</name>
    <dbReference type="NCBI Taxonomy" id="5888"/>
    <lineage>
        <taxon>Eukaryota</taxon>
        <taxon>Sar</taxon>
        <taxon>Alveolata</taxon>
        <taxon>Ciliophora</taxon>
        <taxon>Intramacronucleata</taxon>
        <taxon>Oligohymenophorea</taxon>
        <taxon>Peniculida</taxon>
        <taxon>Parameciidae</taxon>
        <taxon>Paramecium</taxon>
    </lineage>
</organism>
<dbReference type="Proteomes" id="UP000000600">
    <property type="component" value="Unassembled WGS sequence"/>
</dbReference>
<dbReference type="OrthoDB" id="299456at2759"/>
<evidence type="ECO:0000313" key="2">
    <source>
        <dbReference type="EMBL" id="CAK60249.1"/>
    </source>
</evidence>
<evidence type="ECO:0000256" key="1">
    <source>
        <dbReference type="SAM" id="Coils"/>
    </source>
</evidence>
<dbReference type="GeneID" id="5013431"/>
<proteinExistence type="predicted"/>
<keyword evidence="3" id="KW-1185">Reference proteome</keyword>
<dbReference type="KEGG" id="ptm:GSPATT00030888001"/>
<keyword evidence="1" id="KW-0175">Coiled coil</keyword>
<dbReference type="AlphaFoldDB" id="A0BNY2"/>
<feature type="coiled-coil region" evidence="1">
    <location>
        <begin position="38"/>
        <end position="90"/>
    </location>
</feature>